<dbReference type="GeneID" id="82846830"/>
<evidence type="ECO:0000313" key="2">
    <source>
        <dbReference type="EMBL" id="CCI81574.1"/>
    </source>
</evidence>
<reference evidence="2 3" key="1">
    <citation type="submission" date="2012-06" db="EMBL/GenBank/DDBJ databases">
        <title>Draft Genome Sequence of Lactobacillus hominis Strain CRBIP 24.179T, isolated from human intestine.</title>
        <authorList>
            <person name="Cousin S."/>
            <person name="Ma L."/>
            <person name="Bizet C."/>
            <person name="Loux V."/>
            <person name="Bouchier C."/>
            <person name="Clermont D."/>
            <person name="Creno S."/>
        </authorList>
    </citation>
    <scope>NUCLEOTIDE SEQUENCE [LARGE SCALE GENOMIC DNA]</scope>
    <source>
        <strain evidence="3">CRBIP 24.179T</strain>
    </source>
</reference>
<keyword evidence="1" id="KW-0175">Coiled coil</keyword>
<dbReference type="Proteomes" id="UP000009320">
    <property type="component" value="Unassembled WGS sequence"/>
</dbReference>
<proteinExistence type="predicted"/>
<sequence length="112" mass="12767">MVDGRELLTLMQSVDSLYRTKIENFIVDADLSAKQTEALAGLVNVLIVEVSETVTQQKEDLKKKIINLKAEMEDMDTQISMRDDENLELQDEVDNLRAQVEDLNQQLGKQND</sequence>
<dbReference type="EMBL" id="CAKE01000004">
    <property type="protein sequence ID" value="CCI81574.1"/>
    <property type="molecule type" value="Genomic_DNA"/>
</dbReference>
<dbReference type="RefSeq" id="WP_008470382.1">
    <property type="nucleotide sequence ID" value="NZ_AYZP01000001.1"/>
</dbReference>
<keyword evidence="3" id="KW-1185">Reference proteome</keyword>
<evidence type="ECO:0000256" key="1">
    <source>
        <dbReference type="SAM" id="Coils"/>
    </source>
</evidence>
<feature type="coiled-coil region" evidence="1">
    <location>
        <begin position="51"/>
        <end position="106"/>
    </location>
</feature>
<organism evidence="2 3">
    <name type="scientific">Lactobacillus hominis DSM 23910 = CRBIP 24.179</name>
    <dbReference type="NCBI Taxonomy" id="1423758"/>
    <lineage>
        <taxon>Bacteria</taxon>
        <taxon>Bacillati</taxon>
        <taxon>Bacillota</taxon>
        <taxon>Bacilli</taxon>
        <taxon>Lactobacillales</taxon>
        <taxon>Lactobacillaceae</taxon>
        <taxon>Lactobacillus</taxon>
    </lineage>
</organism>
<accession>I7L9P7</accession>
<protein>
    <submittedName>
        <fullName evidence="2">Uncharacterized protein</fullName>
    </submittedName>
</protein>
<dbReference type="STRING" id="1423758.FC41_GL000064"/>
<evidence type="ECO:0000313" key="3">
    <source>
        <dbReference type="Proteomes" id="UP000009320"/>
    </source>
</evidence>
<name>I7L9P7_9LACO</name>
<comment type="caution">
    <text evidence="2">The sequence shown here is derived from an EMBL/GenBank/DDBJ whole genome shotgun (WGS) entry which is preliminary data.</text>
</comment>
<dbReference type="AlphaFoldDB" id="I7L9P7"/>
<gene>
    <name evidence="2" type="ORF">BN55_09190</name>
</gene>